<dbReference type="EC" id="2.4.1.290" evidence="3"/>
<reference evidence="3" key="1">
    <citation type="submission" date="2019-03" db="EMBL/GenBank/DDBJ databases">
        <title>Single cell metagenomics reveals metabolic interactions within the superorganism composed of flagellate Streblomastix strix and complex community of Bacteroidetes bacteria on its surface.</title>
        <authorList>
            <person name="Treitli S.C."/>
            <person name="Kolisko M."/>
            <person name="Husnik F."/>
            <person name="Keeling P."/>
            <person name="Hampl V."/>
        </authorList>
    </citation>
    <scope>NUCLEOTIDE SEQUENCE</scope>
    <source>
        <strain evidence="3">STM</strain>
    </source>
</reference>
<dbReference type="Pfam" id="PF00534">
    <property type="entry name" value="Glycos_transf_1"/>
    <property type="match status" value="1"/>
</dbReference>
<dbReference type="EMBL" id="SNRY01001481">
    <property type="protein sequence ID" value="KAA6330594.1"/>
    <property type="molecule type" value="Genomic_DNA"/>
</dbReference>
<dbReference type="GO" id="GO:0102335">
    <property type="term" value="F:N,N'-diacetylbacillosaminyl-diphospho-undecaprenol alpha-1,3-N-acetylgalactosaminyltransferase activity"/>
    <property type="evidence" value="ECO:0007669"/>
    <property type="project" value="UniProtKB-EC"/>
</dbReference>
<evidence type="ECO:0000259" key="2">
    <source>
        <dbReference type="Pfam" id="PF13439"/>
    </source>
</evidence>
<organism evidence="3">
    <name type="scientific">termite gut metagenome</name>
    <dbReference type="NCBI Taxonomy" id="433724"/>
    <lineage>
        <taxon>unclassified sequences</taxon>
        <taxon>metagenomes</taxon>
        <taxon>organismal metagenomes</taxon>
    </lineage>
</organism>
<gene>
    <name evidence="3" type="ORF">EZS27_020711</name>
</gene>
<dbReference type="AlphaFoldDB" id="A0A5J4RB61"/>
<feature type="domain" description="Glycosyl transferase family 1" evidence="1">
    <location>
        <begin position="229"/>
        <end position="395"/>
    </location>
</feature>
<dbReference type="Pfam" id="PF13439">
    <property type="entry name" value="Glyco_transf_4"/>
    <property type="match status" value="1"/>
</dbReference>
<protein>
    <submittedName>
        <fullName evidence="3">N N'-diacetylbacillosaminyl-diphospho-undecaprenol alpha-1 3-N-acetylgalactosaminyltransferase</fullName>
        <ecNumber evidence="3">2.4.1.290</ecNumber>
    </submittedName>
</protein>
<accession>A0A5J4RB61</accession>
<dbReference type="Gene3D" id="3.40.50.2000">
    <property type="entry name" value="Glycogen Phosphorylase B"/>
    <property type="match status" value="2"/>
</dbReference>
<keyword evidence="3" id="KW-0328">Glycosyltransferase</keyword>
<comment type="caution">
    <text evidence="3">The sequence shown here is derived from an EMBL/GenBank/DDBJ whole genome shotgun (WGS) entry which is preliminary data.</text>
</comment>
<keyword evidence="3" id="KW-0808">Transferase</keyword>
<dbReference type="SUPFAM" id="SSF53756">
    <property type="entry name" value="UDP-Glycosyltransferase/glycogen phosphorylase"/>
    <property type="match status" value="1"/>
</dbReference>
<proteinExistence type="predicted"/>
<name>A0A5J4RB61_9ZZZZ</name>
<evidence type="ECO:0000259" key="1">
    <source>
        <dbReference type="Pfam" id="PF00534"/>
    </source>
</evidence>
<dbReference type="PANTHER" id="PTHR12526:SF637">
    <property type="entry name" value="GLYCOSYLTRANSFERASE EPSF-RELATED"/>
    <property type="match status" value="1"/>
</dbReference>
<dbReference type="PANTHER" id="PTHR12526">
    <property type="entry name" value="GLYCOSYLTRANSFERASE"/>
    <property type="match status" value="1"/>
</dbReference>
<feature type="domain" description="Glycosyltransferase subfamily 4-like N-terminal" evidence="2">
    <location>
        <begin position="13"/>
        <end position="221"/>
    </location>
</feature>
<dbReference type="InterPro" id="IPR028098">
    <property type="entry name" value="Glyco_trans_4-like_N"/>
</dbReference>
<sequence length="423" mass="48247">MRVLLINTSEKTGGAAIAATRLMEALKNNGVKAKLLVRDKQTDNISVVRLESNYVRNLWNFIWERILIWKANHFKRTNLFAVDIANTGTDITSLAEFKEADIVHLHWMNQGMLSLKNIQKIVASGKPVVWTMHDMWSCTGICHYACECTRYREECHHCPYLYGGGGEKDLSYRIFQKKKKLYQKASMIFVTCSRWLERSAKESALFSSQTVVSIPNPINVNLFKPRNKKEARVKCNLPAEKKLILFASVKITDKRKGIDYLIESCRILAEKHPELKDTMEIVILGHKSEQSEQLPLPFNVHPLPFTGKENELVNVYNAVDLYVTPALQENLPNTIMEAMACGIPCVGFDTGGISEMIDHLHNGYVARYKSAEDFAEGIYRIATDPEYDILSQQARRKVITHYSEGHIAKKYIEVYNQVISDNV</sequence>
<dbReference type="InterPro" id="IPR001296">
    <property type="entry name" value="Glyco_trans_1"/>
</dbReference>
<evidence type="ECO:0000313" key="3">
    <source>
        <dbReference type="EMBL" id="KAA6330594.1"/>
    </source>
</evidence>
<dbReference type="CDD" id="cd03825">
    <property type="entry name" value="GT4_WcaC-like"/>
    <property type="match status" value="1"/>
</dbReference>